<dbReference type="GO" id="GO:0003677">
    <property type="term" value="F:DNA binding"/>
    <property type="evidence" value="ECO:0007669"/>
    <property type="project" value="UniProtKB-KW"/>
</dbReference>
<reference evidence="21" key="1">
    <citation type="submission" date="2018-04" db="EMBL/GenBank/DDBJ databases">
        <title>Whole genome sequencing of Hypsizygus marmoreus.</title>
        <authorList>
            <person name="Choi I.-G."/>
            <person name="Min B."/>
            <person name="Kim J.-G."/>
            <person name="Kim S."/>
            <person name="Oh Y.-L."/>
            <person name="Kong W.-S."/>
            <person name="Park H."/>
            <person name="Jeong J."/>
            <person name="Song E.-S."/>
        </authorList>
    </citation>
    <scope>NUCLEOTIDE SEQUENCE [LARGE SCALE GENOMIC DNA]</scope>
    <source>
        <strain evidence="21">51987-8</strain>
    </source>
</reference>
<dbReference type="GO" id="GO:0006508">
    <property type="term" value="P:proteolysis"/>
    <property type="evidence" value="ECO:0007669"/>
    <property type="project" value="UniProtKB-KW"/>
</dbReference>
<feature type="compositionally biased region" description="Low complexity" evidence="17">
    <location>
        <begin position="278"/>
        <end position="289"/>
    </location>
</feature>
<dbReference type="GO" id="GO:0003964">
    <property type="term" value="F:RNA-directed DNA polymerase activity"/>
    <property type="evidence" value="ECO:0007669"/>
    <property type="project" value="UniProtKB-KW"/>
</dbReference>
<dbReference type="InterPro" id="IPR000953">
    <property type="entry name" value="Chromo/chromo_shadow_dom"/>
</dbReference>
<dbReference type="STRING" id="39966.A0A369J045"/>
<evidence type="ECO:0000259" key="19">
    <source>
        <dbReference type="PROSITE" id="PS50878"/>
    </source>
</evidence>
<dbReference type="PANTHER" id="PTHR37984:SF5">
    <property type="entry name" value="PROTEIN NYNRIN-LIKE"/>
    <property type="match status" value="1"/>
</dbReference>
<dbReference type="InterPro" id="IPR041588">
    <property type="entry name" value="Integrase_H2C2"/>
</dbReference>
<evidence type="ECO:0000259" key="18">
    <source>
        <dbReference type="PROSITE" id="PS50013"/>
    </source>
</evidence>
<feature type="domain" description="Reverse transcriptase" evidence="19">
    <location>
        <begin position="919"/>
        <end position="1100"/>
    </location>
</feature>
<dbReference type="Gene3D" id="3.30.420.10">
    <property type="entry name" value="Ribonuclease H-like superfamily/Ribonuclease H"/>
    <property type="match status" value="1"/>
</dbReference>
<dbReference type="GO" id="GO:0004519">
    <property type="term" value="F:endonuclease activity"/>
    <property type="evidence" value="ECO:0007669"/>
    <property type="project" value="UniProtKB-KW"/>
</dbReference>
<evidence type="ECO:0000256" key="11">
    <source>
        <dbReference type="ARBA" id="ARBA00022884"/>
    </source>
</evidence>
<dbReference type="InterPro" id="IPR021109">
    <property type="entry name" value="Peptidase_aspartic_dom_sf"/>
</dbReference>
<dbReference type="EMBL" id="LUEZ02000180">
    <property type="protein sequence ID" value="RDB15378.1"/>
    <property type="molecule type" value="Genomic_DNA"/>
</dbReference>
<dbReference type="PROSITE" id="PS50994">
    <property type="entry name" value="INTEGRASE"/>
    <property type="match status" value="1"/>
</dbReference>
<keyword evidence="11" id="KW-0694">RNA-binding</keyword>
<dbReference type="InterPro" id="IPR043128">
    <property type="entry name" value="Rev_trsase/Diguanyl_cyclase"/>
</dbReference>
<keyword evidence="6" id="KW-0479">Metal-binding</keyword>
<dbReference type="GO" id="GO:0004190">
    <property type="term" value="F:aspartic-type endopeptidase activity"/>
    <property type="evidence" value="ECO:0007669"/>
    <property type="project" value="UniProtKB-KW"/>
</dbReference>
<keyword evidence="8" id="KW-0255">Endonuclease</keyword>
<evidence type="ECO:0000256" key="2">
    <source>
        <dbReference type="ARBA" id="ARBA00022670"/>
    </source>
</evidence>
<evidence type="ECO:0000256" key="16">
    <source>
        <dbReference type="ARBA" id="ARBA00023172"/>
    </source>
</evidence>
<evidence type="ECO:0000313" key="21">
    <source>
        <dbReference type="EMBL" id="RDB15378.1"/>
    </source>
</evidence>
<dbReference type="GO" id="GO:0005634">
    <property type="term" value="C:nucleus"/>
    <property type="evidence" value="ECO:0007669"/>
    <property type="project" value="UniProtKB-ARBA"/>
</dbReference>
<evidence type="ECO:0000256" key="7">
    <source>
        <dbReference type="ARBA" id="ARBA00022750"/>
    </source>
</evidence>
<dbReference type="Pfam" id="PF17917">
    <property type="entry name" value="RT_RNaseH"/>
    <property type="match status" value="1"/>
</dbReference>
<dbReference type="Pfam" id="PF00385">
    <property type="entry name" value="Chromo"/>
    <property type="match status" value="1"/>
</dbReference>
<dbReference type="SUPFAM" id="SSF56672">
    <property type="entry name" value="DNA/RNA polymerases"/>
    <property type="match status" value="1"/>
</dbReference>
<keyword evidence="13" id="KW-0695">RNA-directed DNA polymerase</keyword>
<dbReference type="EC" id="2.7.7.49" evidence="1"/>
<keyword evidence="10" id="KW-0460">Magnesium</keyword>
<evidence type="ECO:0000256" key="14">
    <source>
        <dbReference type="ARBA" id="ARBA00022932"/>
    </source>
</evidence>
<keyword evidence="14" id="KW-0239">DNA-directed DNA polymerase</keyword>
<dbReference type="GO" id="GO:0003887">
    <property type="term" value="F:DNA-directed DNA polymerase activity"/>
    <property type="evidence" value="ECO:0007669"/>
    <property type="project" value="UniProtKB-KW"/>
</dbReference>
<dbReference type="InterPro" id="IPR000477">
    <property type="entry name" value="RT_dom"/>
</dbReference>
<keyword evidence="9" id="KW-0378">Hydrolase</keyword>
<dbReference type="Pfam" id="PF00078">
    <property type="entry name" value="RVT_1"/>
    <property type="match status" value="1"/>
</dbReference>
<evidence type="ECO:0000256" key="5">
    <source>
        <dbReference type="ARBA" id="ARBA00022722"/>
    </source>
</evidence>
<dbReference type="CDD" id="cd09274">
    <property type="entry name" value="RNase_HI_RT_Ty3"/>
    <property type="match status" value="1"/>
</dbReference>
<accession>A0A369J045</accession>
<dbReference type="GO" id="GO:0015074">
    <property type="term" value="P:DNA integration"/>
    <property type="evidence" value="ECO:0007669"/>
    <property type="project" value="UniProtKB-KW"/>
</dbReference>
<dbReference type="FunCoup" id="A0A369J045">
    <property type="interactions" value="2"/>
</dbReference>
<dbReference type="Gene3D" id="1.10.340.70">
    <property type="match status" value="1"/>
</dbReference>
<dbReference type="GO" id="GO:0003723">
    <property type="term" value="F:RNA binding"/>
    <property type="evidence" value="ECO:0007669"/>
    <property type="project" value="UniProtKB-KW"/>
</dbReference>
<evidence type="ECO:0000259" key="20">
    <source>
        <dbReference type="PROSITE" id="PS50994"/>
    </source>
</evidence>
<evidence type="ECO:0000256" key="10">
    <source>
        <dbReference type="ARBA" id="ARBA00022842"/>
    </source>
</evidence>
<evidence type="ECO:0000256" key="13">
    <source>
        <dbReference type="ARBA" id="ARBA00022918"/>
    </source>
</evidence>
<keyword evidence="4" id="KW-0548">Nucleotidyltransferase</keyword>
<feature type="region of interest" description="Disordered" evidence="17">
    <location>
        <begin position="232"/>
        <end position="301"/>
    </location>
</feature>
<sequence>MAVVMHISLHNLVNNAITTHCTTHPGLVRVVRDSISQSSGTAEDDRWQASLSDGKFPYSALSIAIFPNYNYILNTNFTGPAWLYIAIYHHKYPACLPKLTFHAGGIIAPNQDYVDATFEHNVWTVVLGFTILNTLAIAAQLHKQFLLNTMNDIASAHQLYAHKNIDSYSRLRSLGWSTAIPHTHASGKASVRPQMMYTQGIVSFPFSGPESNRDAWLIGRVAAALLDPHTIPIPPSPLTTPPRTPATTPPGTPPSAHSPVHTPTPPPNRSPLPPSSPTIPSSDSSSGSSSDDDIPATFTPFPTSKMAGIAIVTQSSESRAPIMANGLVTPLALDTFEYYAERFFSAKSIKPEEQVKKLMFNLEPTAIRSWINGAKVEVAALTFSVFMTRLRNKFLDDGWEYQVAAVLNGFQLNMSFTDWVSKVREANAMLVEFPKLQIADADLREHLRVRFSPELMIDYNAHNGEIKRLDNLADIDIWIKSVARLDDSIKAHAKRKSTAWMNSASSSSKSLASRIAPADNSASSSAASPNTSKFTRRFVYKLTDLERELLQENEGCNNCRKIFAGHDGRECPLGDNPLLLADYKPLITREYVAATRAARAKAGGGKGKGSTTTIAAVFAGSSDEDEPGSEYVLPRHLHWSCSVVAPSIAPTPVSALIDHGAPPALISTRFAEQLALPTRHLHKPLLVSAAFPNDGHHGPPVLVLDSYVKLSVQSPCAQWKSRAQVFIVCPNLRADIILGLDFLTRNHIVVDAHDRTVIDKKSGFDLLNPPDPKLAQVPQILSPLNRRRKEAKWIKEGQDTTRNLRKPVHQELSALFAREPHRFNKDFCTTTNSTTCVIALIASRIKVLANLETLTSLDTKMKTQFSDCFPNDIPHVSELPTNVYHRIEVRPNARINVARAYSCPRKYRDGWKTLIDQHYAAGRIRPSSSPYTSPSFIIPKTDPTVLPRWVNDYRTLNSFTIPDNYPLPRVEDILADCAKGKIWGKIDMTNSFFQTLVHPDDIKYTATLTPFGLWEWVVMPMGLRNAPATHQRRVTLALRKLIGKICHVYLDDIIIWSQSVEEHEKNIALVLEALRAANLFCSLKKSTLFTTEIDFLGHHISARGVEADNSKVEKIINWPKPQKAKHVRQFLGLVRYISAFLPALAEHTSILTPLTRKECNKDFPPWLPPHQLAFDAIKRLVLSRDCLTTINHANPGKNKIFVTCDASKRRTGALLSFGETWESARPVAFESRQLAGAELNYPTHEQELLSILRALKKWRNDLLGSHITIYTDHKTLQNFDTQKDLSKRQARWMEFLSQYDYNIHYIPGEENTVADALSRLPSSYVEPVVVAPIWTVTDEGDVMKEIKEGYGQDEWTKKMLRDCEDGFTHSGFELKDNLLYVADRLIIPKYKSLRENLFRKAHDDLGHFGGEKSYSTLRDSFYWPNMRRDLMNAYVPSCTDCQRNKSRTSKPPGPLHPLPVPDSRFSSVTLDFVGPLPIDDGFDELCTMTCRSGADIQISPCHTTQTGEDFALIFFRDWYCENGLPDNIITDRDKLFVGAFWRALMKLTGIKHKMSSSYHPQTDGLSERSNKTVVQTIRFHVERDQTGWVRALPRIRFSIMNTVNASTGFSPFQLKSGFSPQILPPLTPPPVTHSADEDMALRVIQAIELDHYEAMDNLIASKISQAHHANKSRAKEIVYAVGDHVLLSTVNRRREFMQKMDGRVAKFMPRYDGPYEVITAHPESSSYTLKLPEGMNILPTFHASLLKPHHPNDDSLFPSRMLAMPGPILTENGEEEFFVDRIIDERKRGRGKQYLVRWRGYGPADDLWRPAREMEETEALDIWEKRTSP</sequence>
<dbReference type="GO" id="GO:0006338">
    <property type="term" value="P:chromatin remodeling"/>
    <property type="evidence" value="ECO:0007669"/>
    <property type="project" value="UniProtKB-ARBA"/>
</dbReference>
<keyword evidence="15" id="KW-0238">DNA-binding</keyword>
<dbReference type="SMART" id="SM00298">
    <property type="entry name" value="CHROMO"/>
    <property type="match status" value="1"/>
</dbReference>
<dbReference type="InParanoid" id="A0A369J045"/>
<evidence type="ECO:0000256" key="3">
    <source>
        <dbReference type="ARBA" id="ARBA00022679"/>
    </source>
</evidence>
<dbReference type="InterPro" id="IPR036397">
    <property type="entry name" value="RNaseH_sf"/>
</dbReference>
<dbReference type="PROSITE" id="PS50013">
    <property type="entry name" value="CHROMO_2"/>
    <property type="match status" value="1"/>
</dbReference>
<keyword evidence="2" id="KW-0645">Protease</keyword>
<organism evidence="21 22">
    <name type="scientific">Hypsizygus marmoreus</name>
    <name type="common">White beech mushroom</name>
    <name type="synonym">Agaricus marmoreus</name>
    <dbReference type="NCBI Taxonomy" id="39966"/>
    <lineage>
        <taxon>Eukaryota</taxon>
        <taxon>Fungi</taxon>
        <taxon>Dikarya</taxon>
        <taxon>Basidiomycota</taxon>
        <taxon>Agaricomycotina</taxon>
        <taxon>Agaricomycetes</taxon>
        <taxon>Agaricomycetidae</taxon>
        <taxon>Agaricales</taxon>
        <taxon>Tricholomatineae</taxon>
        <taxon>Lyophyllaceae</taxon>
        <taxon>Hypsizygus</taxon>
    </lineage>
</organism>
<proteinExistence type="predicted"/>
<dbReference type="InterPro" id="IPR043502">
    <property type="entry name" value="DNA/RNA_pol_sf"/>
</dbReference>
<dbReference type="SUPFAM" id="SSF54160">
    <property type="entry name" value="Chromo domain-like"/>
    <property type="match status" value="1"/>
</dbReference>
<feature type="compositionally biased region" description="Pro residues" evidence="17">
    <location>
        <begin position="262"/>
        <end position="277"/>
    </location>
</feature>
<evidence type="ECO:0000256" key="1">
    <source>
        <dbReference type="ARBA" id="ARBA00012493"/>
    </source>
</evidence>
<keyword evidence="3" id="KW-0808">Transferase</keyword>
<dbReference type="Pfam" id="PF08284">
    <property type="entry name" value="RVP_2"/>
    <property type="match status" value="1"/>
</dbReference>
<evidence type="ECO:0000256" key="9">
    <source>
        <dbReference type="ARBA" id="ARBA00022801"/>
    </source>
</evidence>
<dbReference type="Gene3D" id="2.40.70.10">
    <property type="entry name" value="Acid Proteases"/>
    <property type="match status" value="1"/>
</dbReference>
<dbReference type="CDD" id="cd01647">
    <property type="entry name" value="RT_LTR"/>
    <property type="match status" value="1"/>
</dbReference>
<dbReference type="InterPro" id="IPR023780">
    <property type="entry name" value="Chromo_domain"/>
</dbReference>
<dbReference type="CDD" id="cd18970">
    <property type="entry name" value="CD_POL_like"/>
    <property type="match status" value="1"/>
</dbReference>
<dbReference type="OrthoDB" id="3268967at2759"/>
<keyword evidence="5" id="KW-0540">Nuclease</keyword>
<keyword evidence="7" id="KW-0064">Aspartyl protease</keyword>
<dbReference type="Pfam" id="PF24626">
    <property type="entry name" value="SH3_Tf2-1"/>
    <property type="match status" value="1"/>
</dbReference>
<feature type="compositionally biased region" description="Pro residues" evidence="17">
    <location>
        <begin position="232"/>
        <end position="253"/>
    </location>
</feature>
<dbReference type="InterPro" id="IPR016197">
    <property type="entry name" value="Chromo-like_dom_sf"/>
</dbReference>
<feature type="domain" description="Integrase catalytic" evidence="20">
    <location>
        <begin position="1457"/>
        <end position="1619"/>
    </location>
</feature>
<dbReference type="InterPro" id="IPR050951">
    <property type="entry name" value="Retrovirus_Pol_polyprotein"/>
</dbReference>
<dbReference type="Gene3D" id="2.40.50.40">
    <property type="match status" value="1"/>
</dbReference>
<protein>
    <recommendedName>
        <fullName evidence="1">RNA-directed DNA polymerase</fullName>
        <ecNumber evidence="1">2.7.7.49</ecNumber>
    </recommendedName>
</protein>
<dbReference type="InterPro" id="IPR012337">
    <property type="entry name" value="RNaseH-like_sf"/>
</dbReference>
<dbReference type="InterPro" id="IPR056924">
    <property type="entry name" value="SH3_Tf2-1"/>
</dbReference>
<dbReference type="InterPro" id="IPR001584">
    <property type="entry name" value="Integrase_cat-core"/>
</dbReference>
<dbReference type="Gene3D" id="3.10.10.10">
    <property type="entry name" value="HIV Type 1 Reverse Transcriptase, subunit A, domain 1"/>
    <property type="match status" value="1"/>
</dbReference>
<evidence type="ECO:0000256" key="6">
    <source>
        <dbReference type="ARBA" id="ARBA00022723"/>
    </source>
</evidence>
<keyword evidence="22" id="KW-1185">Reference proteome</keyword>
<evidence type="ECO:0000256" key="8">
    <source>
        <dbReference type="ARBA" id="ARBA00022759"/>
    </source>
</evidence>
<dbReference type="PROSITE" id="PS50878">
    <property type="entry name" value="RT_POL"/>
    <property type="match status" value="1"/>
</dbReference>
<evidence type="ECO:0000256" key="12">
    <source>
        <dbReference type="ARBA" id="ARBA00022908"/>
    </source>
</evidence>
<comment type="caution">
    <text evidence="21">The sequence shown here is derived from an EMBL/GenBank/DDBJ whole genome shotgun (WGS) entry which is preliminary data.</text>
</comment>
<dbReference type="GO" id="GO:0046872">
    <property type="term" value="F:metal ion binding"/>
    <property type="evidence" value="ECO:0007669"/>
    <property type="project" value="UniProtKB-KW"/>
</dbReference>
<name>A0A369J045_HYPMA</name>
<evidence type="ECO:0000256" key="17">
    <source>
        <dbReference type="SAM" id="MobiDB-lite"/>
    </source>
</evidence>
<dbReference type="Pfam" id="PF17921">
    <property type="entry name" value="Integrase_H2C2"/>
    <property type="match status" value="1"/>
</dbReference>
<keyword evidence="12" id="KW-0229">DNA integration</keyword>
<keyword evidence="16" id="KW-0233">DNA recombination</keyword>
<evidence type="ECO:0000256" key="4">
    <source>
        <dbReference type="ARBA" id="ARBA00022695"/>
    </source>
</evidence>
<dbReference type="SUPFAM" id="SSF53098">
    <property type="entry name" value="Ribonuclease H-like"/>
    <property type="match status" value="1"/>
</dbReference>
<dbReference type="GO" id="GO:0006310">
    <property type="term" value="P:DNA recombination"/>
    <property type="evidence" value="ECO:0007669"/>
    <property type="project" value="UniProtKB-KW"/>
</dbReference>
<dbReference type="InterPro" id="IPR041373">
    <property type="entry name" value="RT_RNaseH"/>
</dbReference>
<dbReference type="Proteomes" id="UP000076154">
    <property type="component" value="Unassembled WGS sequence"/>
</dbReference>
<gene>
    <name evidence="21" type="primary">TY3B-I_3</name>
    <name evidence="21" type="ORF">Hypma_004643</name>
</gene>
<dbReference type="CDD" id="cd00303">
    <property type="entry name" value="retropepsin_like"/>
    <property type="match status" value="1"/>
</dbReference>
<dbReference type="Gene3D" id="3.30.70.270">
    <property type="match status" value="2"/>
</dbReference>
<dbReference type="PANTHER" id="PTHR37984">
    <property type="entry name" value="PROTEIN CBG26694"/>
    <property type="match status" value="1"/>
</dbReference>
<feature type="domain" description="Chromo" evidence="18">
    <location>
        <begin position="1777"/>
        <end position="1829"/>
    </location>
</feature>
<evidence type="ECO:0000313" key="22">
    <source>
        <dbReference type="Proteomes" id="UP000076154"/>
    </source>
</evidence>
<evidence type="ECO:0000256" key="15">
    <source>
        <dbReference type="ARBA" id="ARBA00023125"/>
    </source>
</evidence>